<dbReference type="CDD" id="cd00831">
    <property type="entry name" value="CHS_like"/>
    <property type="match status" value="1"/>
</dbReference>
<reference evidence="6" key="1">
    <citation type="journal article" date="2020" name="Stud. Mycol.">
        <title>101 Dothideomycetes genomes: a test case for predicting lifestyles and emergence of pathogens.</title>
        <authorList>
            <person name="Haridas S."/>
            <person name="Albert R."/>
            <person name="Binder M."/>
            <person name="Bloem J."/>
            <person name="Labutti K."/>
            <person name="Salamov A."/>
            <person name="Andreopoulos B."/>
            <person name="Baker S."/>
            <person name="Barry K."/>
            <person name="Bills G."/>
            <person name="Bluhm B."/>
            <person name="Cannon C."/>
            <person name="Castanera R."/>
            <person name="Culley D."/>
            <person name="Daum C."/>
            <person name="Ezra D."/>
            <person name="Gonzalez J."/>
            <person name="Henrissat B."/>
            <person name="Kuo A."/>
            <person name="Liang C."/>
            <person name="Lipzen A."/>
            <person name="Lutzoni F."/>
            <person name="Magnuson J."/>
            <person name="Mondo S."/>
            <person name="Nolan M."/>
            <person name="Ohm R."/>
            <person name="Pangilinan J."/>
            <person name="Park H.-J."/>
            <person name="Ramirez L."/>
            <person name="Alfaro M."/>
            <person name="Sun H."/>
            <person name="Tritt A."/>
            <person name="Yoshinaga Y."/>
            <person name="Zwiers L.-H."/>
            <person name="Turgeon B."/>
            <person name="Goodwin S."/>
            <person name="Spatafora J."/>
            <person name="Crous P."/>
            <person name="Grigoriev I."/>
        </authorList>
    </citation>
    <scope>NUCLEOTIDE SEQUENCE</scope>
    <source>
        <strain evidence="6">CBS 109.77</strain>
    </source>
</reference>
<evidence type="ECO:0000313" key="7">
    <source>
        <dbReference type="Proteomes" id="UP000799757"/>
    </source>
</evidence>
<evidence type="ECO:0000256" key="2">
    <source>
        <dbReference type="ARBA" id="ARBA00022679"/>
    </source>
</evidence>
<dbReference type="Pfam" id="PF00195">
    <property type="entry name" value="Chal_sti_synt_N"/>
    <property type="match status" value="1"/>
</dbReference>
<evidence type="ECO:0000256" key="3">
    <source>
        <dbReference type="RuleBase" id="RU003633"/>
    </source>
</evidence>
<dbReference type="InterPro" id="IPR016039">
    <property type="entry name" value="Thiolase-like"/>
</dbReference>
<gene>
    <name evidence="6" type="ORF">K505DRAFT_252460</name>
</gene>
<dbReference type="EMBL" id="MU002110">
    <property type="protein sequence ID" value="KAF2789828.1"/>
    <property type="molecule type" value="Genomic_DNA"/>
</dbReference>
<feature type="domain" description="Chalcone/stilbene synthase C-terminal" evidence="5">
    <location>
        <begin position="258"/>
        <end position="398"/>
    </location>
</feature>
<dbReference type="PANTHER" id="PTHR11877">
    <property type="entry name" value="HYDROXYMETHYLGLUTARYL-COA SYNTHASE"/>
    <property type="match status" value="1"/>
</dbReference>
<accession>A0A6A6X0U9</accession>
<evidence type="ECO:0000256" key="1">
    <source>
        <dbReference type="ARBA" id="ARBA00005531"/>
    </source>
</evidence>
<keyword evidence="7" id="KW-1185">Reference proteome</keyword>
<dbReference type="InterPro" id="IPR011141">
    <property type="entry name" value="Polyketide_synthase_type-III"/>
</dbReference>
<evidence type="ECO:0000259" key="4">
    <source>
        <dbReference type="Pfam" id="PF00195"/>
    </source>
</evidence>
<dbReference type="OrthoDB" id="329835at2759"/>
<organism evidence="6 7">
    <name type="scientific">Melanomma pulvis-pyrius CBS 109.77</name>
    <dbReference type="NCBI Taxonomy" id="1314802"/>
    <lineage>
        <taxon>Eukaryota</taxon>
        <taxon>Fungi</taxon>
        <taxon>Dikarya</taxon>
        <taxon>Ascomycota</taxon>
        <taxon>Pezizomycotina</taxon>
        <taxon>Dothideomycetes</taxon>
        <taxon>Pleosporomycetidae</taxon>
        <taxon>Pleosporales</taxon>
        <taxon>Melanommataceae</taxon>
        <taxon>Melanomma</taxon>
    </lineage>
</organism>
<dbReference type="Gene3D" id="3.40.47.10">
    <property type="match status" value="2"/>
</dbReference>
<dbReference type="AlphaFoldDB" id="A0A6A6X0U9"/>
<dbReference type="PANTHER" id="PTHR11877:SF46">
    <property type="entry name" value="TYPE III POLYKETIDE SYNTHASE A"/>
    <property type="match status" value="1"/>
</dbReference>
<dbReference type="SUPFAM" id="SSF53901">
    <property type="entry name" value="Thiolase-like"/>
    <property type="match status" value="2"/>
</dbReference>
<dbReference type="GO" id="GO:0030639">
    <property type="term" value="P:polyketide biosynthetic process"/>
    <property type="evidence" value="ECO:0007669"/>
    <property type="project" value="TreeGrafter"/>
</dbReference>
<name>A0A6A6X0U9_9PLEO</name>
<dbReference type="Pfam" id="PF02797">
    <property type="entry name" value="Chal_sti_synt_C"/>
    <property type="match status" value="1"/>
</dbReference>
<feature type="domain" description="Chalcone/stilbene synthase N-terminal" evidence="4">
    <location>
        <begin position="106"/>
        <end position="239"/>
    </location>
</feature>
<evidence type="ECO:0000313" key="6">
    <source>
        <dbReference type="EMBL" id="KAF2789828.1"/>
    </source>
</evidence>
<evidence type="ECO:0000259" key="5">
    <source>
        <dbReference type="Pfam" id="PF02797"/>
    </source>
</evidence>
<keyword evidence="2 3" id="KW-0808">Transferase</keyword>
<protein>
    <submittedName>
        <fullName evidence="6">Chalcone synthase B</fullName>
    </submittedName>
</protein>
<comment type="similarity">
    <text evidence="1 3">Belongs to the thiolase-like superfamily. Chalcone/stilbene synthases family.</text>
</comment>
<keyword evidence="3" id="KW-0012">Acyltransferase</keyword>
<proteinExistence type="inferred from homology"/>
<dbReference type="Proteomes" id="UP000799757">
    <property type="component" value="Unassembled WGS sequence"/>
</dbReference>
<dbReference type="GO" id="GO:0016747">
    <property type="term" value="F:acyltransferase activity, transferring groups other than amino-acyl groups"/>
    <property type="evidence" value="ECO:0007669"/>
    <property type="project" value="InterPro"/>
</dbReference>
<dbReference type="InterPro" id="IPR001099">
    <property type="entry name" value="Chalcone/stilbene_synt_N"/>
</dbReference>
<dbReference type="PIRSF" id="PIRSF000451">
    <property type="entry name" value="PKS_III"/>
    <property type="match status" value="1"/>
</dbReference>
<dbReference type="InterPro" id="IPR012328">
    <property type="entry name" value="Chalcone/stilbene_synt_C"/>
</dbReference>
<sequence>MLDIVKRHTRRTQKVIQPRKDTSSLYITGLGGQYPDVIYKADDLEHVVRSLCSSHVESPGIKKLLAINQSSGISERASVCKVSDLSNPLLDPPPIDELSRVFRTLGVDLTVSACEKALLEARLSPADITHTVGVTCTDAGNPGYDHLVSQKLKLRPDVDRVLLHGVGCAGGLSALRVAASLAAGATQRGRPARILIFACELCTIHTRCDLSHACENGGEASIAHALFSDAAAAIVLCNDIGLSAKSQPIYELLDWGNMILPGTSQYMSFFTDPKGFKVTLTKEVPQKVVEVIKPMFERVRPSLTSKKEEGIYGSLEASDCDWALHPGGTAILKGAQAVLNLSEDQLRASWEVYRTRGNSSSPTVLLVLDKLRHMGEGRDKVVAMSFGPGLAIEAATMRRCR</sequence>